<name>A0ABT0QBV7_9FLAO</name>
<keyword evidence="1 2" id="KW-0732">Signal</keyword>
<keyword evidence="5" id="KW-1185">Reference proteome</keyword>
<feature type="signal peptide" evidence="2">
    <location>
        <begin position="1"/>
        <end position="17"/>
    </location>
</feature>
<dbReference type="Gene3D" id="3.40.30.10">
    <property type="entry name" value="Glutaredoxin"/>
    <property type="match status" value="1"/>
</dbReference>
<gene>
    <name evidence="4" type="ORF">M3P09_05505</name>
</gene>
<dbReference type="InterPro" id="IPR013766">
    <property type="entry name" value="Thioredoxin_domain"/>
</dbReference>
<dbReference type="InterPro" id="IPR051099">
    <property type="entry name" value="AGR/TXD"/>
</dbReference>
<feature type="chain" id="PRO_5047096516" evidence="2">
    <location>
        <begin position="18"/>
        <end position="140"/>
    </location>
</feature>
<proteinExistence type="predicted"/>
<dbReference type="PANTHER" id="PTHR15337:SF11">
    <property type="entry name" value="THIOREDOXIN DOMAIN-CONTAINING PROTEIN"/>
    <property type="match status" value="1"/>
</dbReference>
<dbReference type="EMBL" id="JAMFLZ010000002">
    <property type="protein sequence ID" value="MCL6294440.1"/>
    <property type="molecule type" value="Genomic_DNA"/>
</dbReference>
<dbReference type="PANTHER" id="PTHR15337">
    <property type="entry name" value="ANTERIOR GRADIENT PROTEIN-RELATED"/>
    <property type="match status" value="1"/>
</dbReference>
<dbReference type="InterPro" id="IPR036249">
    <property type="entry name" value="Thioredoxin-like_sf"/>
</dbReference>
<comment type="caution">
    <text evidence="4">The sequence shown here is derived from an EMBL/GenBank/DDBJ whole genome shotgun (WGS) entry which is preliminary data.</text>
</comment>
<reference evidence="4" key="1">
    <citation type="submission" date="2022-05" db="EMBL/GenBank/DDBJ databases">
        <authorList>
            <person name="Park J.-S."/>
        </authorList>
    </citation>
    <scope>NUCLEOTIDE SEQUENCE</scope>
    <source>
        <strain evidence="4">2012CJ34-3</strain>
    </source>
</reference>
<organism evidence="4 5">
    <name type="scientific">Jejuia spongiicola</name>
    <dbReference type="NCBI Taxonomy" id="2942207"/>
    <lineage>
        <taxon>Bacteria</taxon>
        <taxon>Pseudomonadati</taxon>
        <taxon>Bacteroidota</taxon>
        <taxon>Flavobacteriia</taxon>
        <taxon>Flavobacteriales</taxon>
        <taxon>Flavobacteriaceae</taxon>
        <taxon>Jejuia</taxon>
    </lineage>
</organism>
<evidence type="ECO:0000256" key="2">
    <source>
        <dbReference type="SAM" id="SignalP"/>
    </source>
</evidence>
<evidence type="ECO:0000313" key="5">
    <source>
        <dbReference type="Proteomes" id="UP001165381"/>
    </source>
</evidence>
<evidence type="ECO:0000313" key="4">
    <source>
        <dbReference type="EMBL" id="MCL6294440.1"/>
    </source>
</evidence>
<dbReference type="PROSITE" id="PS51352">
    <property type="entry name" value="THIOREDOXIN_2"/>
    <property type="match status" value="1"/>
</dbReference>
<feature type="domain" description="Thioredoxin" evidence="3">
    <location>
        <begin position="9"/>
        <end position="140"/>
    </location>
</feature>
<dbReference type="Pfam" id="PF13899">
    <property type="entry name" value="Thioredoxin_7"/>
    <property type="match status" value="1"/>
</dbReference>
<accession>A0ABT0QBV7</accession>
<dbReference type="SUPFAM" id="SSF52833">
    <property type="entry name" value="Thioredoxin-like"/>
    <property type="match status" value="1"/>
</dbReference>
<dbReference type="Proteomes" id="UP001165381">
    <property type="component" value="Unassembled WGS sequence"/>
</dbReference>
<sequence>MKNMFYLLLLISCTSLAQEWKTDFDEAISIAQSKNQNIILVFSGSDWCAPCIKLDHDIFSTKAFQDYSKEHFVMLKVDFPRRKKNILSKAQTAHNNLLAETYNKKGYFPLVVVLDENGKVLKELGYKKTTPQGFIDLLNN</sequence>
<dbReference type="RefSeq" id="WP_249972332.1">
    <property type="nucleotide sequence ID" value="NZ_JAMFLZ010000002.1"/>
</dbReference>
<evidence type="ECO:0000259" key="3">
    <source>
        <dbReference type="PROSITE" id="PS51352"/>
    </source>
</evidence>
<protein>
    <submittedName>
        <fullName evidence="4">Thioredoxin family protein</fullName>
    </submittedName>
</protein>
<evidence type="ECO:0000256" key="1">
    <source>
        <dbReference type="ARBA" id="ARBA00022729"/>
    </source>
</evidence>